<dbReference type="PANTHER" id="PTHR43833:SF7">
    <property type="entry name" value="KTR SYSTEM POTASSIUM UPTAKE PROTEIN C"/>
    <property type="match status" value="1"/>
</dbReference>
<reference evidence="3 4" key="1">
    <citation type="journal article" date="2018" name="Int. J. Syst. Evol. Microbiol.">
        <title>Lactobacillus bambusae sp. nov., isolated from a traditional fermented Ma-bamboo shoots of Taiwan.</title>
        <authorList>
            <person name="Wang L.-T."/>
        </authorList>
    </citation>
    <scope>NUCLEOTIDE SEQUENCE [LARGE SCALE GENOMIC DNA]</scope>
    <source>
        <strain evidence="3 4">BS-W1</strain>
    </source>
</reference>
<dbReference type="Pfam" id="PF02254">
    <property type="entry name" value="TrkA_N"/>
    <property type="match status" value="1"/>
</dbReference>
<evidence type="ECO:0000313" key="3">
    <source>
        <dbReference type="EMBL" id="PWG00196.1"/>
    </source>
</evidence>
<evidence type="ECO:0000259" key="1">
    <source>
        <dbReference type="PROSITE" id="PS51201"/>
    </source>
</evidence>
<dbReference type="InterPro" id="IPR050721">
    <property type="entry name" value="Trk_Ktr_HKT_K-transport"/>
</dbReference>
<dbReference type="PROSITE" id="PS51201">
    <property type="entry name" value="RCK_N"/>
    <property type="match status" value="1"/>
</dbReference>
<keyword evidence="4" id="KW-1185">Reference proteome</keyword>
<dbReference type="OrthoDB" id="9776294at2"/>
<dbReference type="GO" id="GO:0006813">
    <property type="term" value="P:potassium ion transport"/>
    <property type="evidence" value="ECO:0007669"/>
    <property type="project" value="InterPro"/>
</dbReference>
<dbReference type="Gene3D" id="3.40.50.720">
    <property type="entry name" value="NAD(P)-binding Rossmann-like Domain"/>
    <property type="match status" value="1"/>
</dbReference>
<sequence length="228" mass="24629">MAKKPSNNYAVIGLGLFGGSVCKTLTDRGQDVLAIDINETQVNTYAPMVTQAVIADATDETAMNNLALGSFDHVFICIGQNMQASIMATLIVKELGAKDVICKAESPLHARVLNRVGADHVVQPEVDMGQRVADRVLEPNILHYLMLNKDVSLSDVRVENPDLLGQSLSQLNLLERYHVTVIAISHHDQVTVSPSKQTQIALDDTITVVGKTIDVDNFNEVAGTAVKA</sequence>
<dbReference type="SUPFAM" id="SSF116726">
    <property type="entry name" value="TrkA C-terminal domain-like"/>
    <property type="match status" value="1"/>
</dbReference>
<gene>
    <name evidence="3" type="ORF">DCM90_04485</name>
</gene>
<dbReference type="InterPro" id="IPR036721">
    <property type="entry name" value="RCK_C_sf"/>
</dbReference>
<comment type="caution">
    <text evidence="3">The sequence shown here is derived from an EMBL/GenBank/DDBJ whole genome shotgun (WGS) entry which is preliminary data.</text>
</comment>
<feature type="domain" description="RCK C-terminal" evidence="2">
    <location>
        <begin position="139"/>
        <end position="224"/>
    </location>
</feature>
<dbReference type="GO" id="GO:0008324">
    <property type="term" value="F:monoatomic cation transmembrane transporter activity"/>
    <property type="evidence" value="ECO:0007669"/>
    <property type="project" value="InterPro"/>
</dbReference>
<dbReference type="Proteomes" id="UP000245080">
    <property type="component" value="Unassembled WGS sequence"/>
</dbReference>
<dbReference type="EMBL" id="QCXQ01000002">
    <property type="protein sequence ID" value="PWG00196.1"/>
    <property type="molecule type" value="Genomic_DNA"/>
</dbReference>
<dbReference type="InterPro" id="IPR036291">
    <property type="entry name" value="NAD(P)-bd_dom_sf"/>
</dbReference>
<proteinExistence type="predicted"/>
<organism evidence="3 4">
    <name type="scientific">Levilactobacillus bambusae</name>
    <dbReference type="NCBI Taxonomy" id="2024736"/>
    <lineage>
        <taxon>Bacteria</taxon>
        <taxon>Bacillati</taxon>
        <taxon>Bacillota</taxon>
        <taxon>Bacilli</taxon>
        <taxon>Lactobacillales</taxon>
        <taxon>Lactobacillaceae</taxon>
        <taxon>Levilactobacillus</taxon>
    </lineage>
</organism>
<dbReference type="SUPFAM" id="SSF51735">
    <property type="entry name" value="NAD(P)-binding Rossmann-fold domains"/>
    <property type="match status" value="1"/>
</dbReference>
<dbReference type="Gene3D" id="3.30.70.1450">
    <property type="entry name" value="Regulator of K+ conductance, C-terminal domain"/>
    <property type="match status" value="1"/>
</dbReference>
<dbReference type="InterPro" id="IPR006037">
    <property type="entry name" value="RCK_C"/>
</dbReference>
<protein>
    <submittedName>
        <fullName evidence="3">Potassium transporter Trk</fullName>
    </submittedName>
</protein>
<feature type="domain" description="RCK N-terminal" evidence="1">
    <location>
        <begin position="6"/>
        <end position="122"/>
    </location>
</feature>
<evidence type="ECO:0000313" key="4">
    <source>
        <dbReference type="Proteomes" id="UP000245080"/>
    </source>
</evidence>
<dbReference type="RefSeq" id="WP_109250143.1">
    <property type="nucleotide sequence ID" value="NZ_QCXQ01000002.1"/>
</dbReference>
<dbReference type="InterPro" id="IPR003148">
    <property type="entry name" value="RCK_N"/>
</dbReference>
<dbReference type="PROSITE" id="PS51202">
    <property type="entry name" value="RCK_C"/>
    <property type="match status" value="1"/>
</dbReference>
<dbReference type="Pfam" id="PF02080">
    <property type="entry name" value="TrkA_C"/>
    <property type="match status" value="1"/>
</dbReference>
<dbReference type="AlphaFoldDB" id="A0A2V1N1E4"/>
<accession>A0A2V1N1E4</accession>
<evidence type="ECO:0000259" key="2">
    <source>
        <dbReference type="PROSITE" id="PS51202"/>
    </source>
</evidence>
<name>A0A2V1N1E4_9LACO</name>
<dbReference type="PANTHER" id="PTHR43833">
    <property type="entry name" value="POTASSIUM CHANNEL PROTEIN 2-RELATED-RELATED"/>
    <property type="match status" value="1"/>
</dbReference>